<evidence type="ECO:0000313" key="3">
    <source>
        <dbReference type="Proteomes" id="UP000233469"/>
    </source>
</evidence>
<protein>
    <submittedName>
        <fullName evidence="2">Uncharacterized protein</fullName>
    </submittedName>
</protein>
<feature type="compositionally biased region" description="Polar residues" evidence="1">
    <location>
        <begin position="91"/>
        <end position="104"/>
    </location>
</feature>
<evidence type="ECO:0000256" key="1">
    <source>
        <dbReference type="SAM" id="MobiDB-lite"/>
    </source>
</evidence>
<dbReference type="Proteomes" id="UP000233469">
    <property type="component" value="Unassembled WGS sequence"/>
</dbReference>
<proteinExistence type="predicted"/>
<dbReference type="EMBL" id="LLXL01000827">
    <property type="protein sequence ID" value="PKK68587.1"/>
    <property type="molecule type" value="Genomic_DNA"/>
</dbReference>
<sequence>MVLGKGLLQLKSQDELTVGENGDLRPRARIKSNNHTFRASKDEQYYDVADSLADLKVSNGENKDVSTGKVSTKEKENVGIINVNRKCAAETQASRGYNDINSKSSDSDGHTLD</sequence>
<gene>
    <name evidence="2" type="ORF">RhiirC2_782075</name>
</gene>
<comment type="caution">
    <text evidence="2">The sequence shown here is derived from an EMBL/GenBank/DDBJ whole genome shotgun (WGS) entry which is preliminary data.</text>
</comment>
<dbReference type="AlphaFoldDB" id="A0A2N1N3Y5"/>
<reference evidence="2 3" key="2">
    <citation type="submission" date="2017-10" db="EMBL/GenBank/DDBJ databases">
        <title>Extensive intraspecific genome diversity in a model arbuscular mycorrhizal fungus.</title>
        <authorList>
            <person name="Chen E.C.H."/>
            <person name="Morin E."/>
            <person name="Baudet D."/>
            <person name="Noel J."/>
            <person name="Ndikumana S."/>
            <person name="Charron P."/>
            <person name="St-Onge C."/>
            <person name="Giorgi J."/>
            <person name="Grigoriev I.V."/>
            <person name="Roux C."/>
            <person name="Martin F.M."/>
            <person name="Corradi N."/>
        </authorList>
    </citation>
    <scope>NUCLEOTIDE SEQUENCE [LARGE SCALE GENOMIC DNA]</scope>
    <source>
        <strain evidence="2 3">C2</strain>
    </source>
</reference>
<feature type="region of interest" description="Disordered" evidence="1">
    <location>
        <begin position="91"/>
        <end position="113"/>
    </location>
</feature>
<dbReference type="VEuPathDB" id="FungiDB:FUN_009789"/>
<accession>A0A2N1N3Y5</accession>
<evidence type="ECO:0000313" key="2">
    <source>
        <dbReference type="EMBL" id="PKK68587.1"/>
    </source>
</evidence>
<organism evidence="2 3">
    <name type="scientific">Rhizophagus irregularis</name>
    <dbReference type="NCBI Taxonomy" id="588596"/>
    <lineage>
        <taxon>Eukaryota</taxon>
        <taxon>Fungi</taxon>
        <taxon>Fungi incertae sedis</taxon>
        <taxon>Mucoromycota</taxon>
        <taxon>Glomeromycotina</taxon>
        <taxon>Glomeromycetes</taxon>
        <taxon>Glomerales</taxon>
        <taxon>Glomeraceae</taxon>
        <taxon>Rhizophagus</taxon>
    </lineage>
</organism>
<name>A0A2N1N3Y5_9GLOM</name>
<dbReference type="VEuPathDB" id="FungiDB:RhiirFUN_021620"/>
<reference evidence="2 3" key="1">
    <citation type="submission" date="2016-04" db="EMBL/GenBank/DDBJ databases">
        <title>Genome analyses suggest a sexual origin of heterokaryosis in a supposedly ancient asexual fungus.</title>
        <authorList>
            <person name="Ropars J."/>
            <person name="Sedzielewska K."/>
            <person name="Noel J."/>
            <person name="Charron P."/>
            <person name="Farinelli L."/>
            <person name="Marton T."/>
            <person name="Kruger M."/>
            <person name="Pelin A."/>
            <person name="Brachmann A."/>
            <person name="Corradi N."/>
        </authorList>
    </citation>
    <scope>NUCLEOTIDE SEQUENCE [LARGE SCALE GENOMIC DNA]</scope>
    <source>
        <strain evidence="2 3">C2</strain>
    </source>
</reference>